<dbReference type="GO" id="GO:0006203">
    <property type="term" value="P:dGTP catabolic process"/>
    <property type="evidence" value="ECO:0007669"/>
    <property type="project" value="TreeGrafter"/>
</dbReference>
<dbReference type="Pfam" id="PF13286">
    <property type="entry name" value="HD_assoc"/>
    <property type="match status" value="1"/>
</dbReference>
<evidence type="ECO:0000259" key="2">
    <source>
        <dbReference type="PROSITE" id="PS51831"/>
    </source>
</evidence>
<evidence type="ECO:0000256" key="1">
    <source>
        <dbReference type="ARBA" id="ARBA00022801"/>
    </source>
</evidence>
<feature type="domain" description="HD" evidence="2">
    <location>
        <begin position="80"/>
        <end position="212"/>
    </location>
</feature>
<dbReference type="InterPro" id="IPR026875">
    <property type="entry name" value="PHydrolase_assoc_dom"/>
</dbReference>
<dbReference type="PANTHER" id="PTHR11373:SF43">
    <property type="entry name" value="DEOXYGUANOSINETRIPHOSPHATE TRIPHOSPHOHYDROLASE-LIKE PROTEIN"/>
    <property type="match status" value="1"/>
</dbReference>
<dbReference type="GO" id="GO:0008832">
    <property type="term" value="F:dGTPase activity"/>
    <property type="evidence" value="ECO:0007669"/>
    <property type="project" value="TreeGrafter"/>
</dbReference>
<dbReference type="EMBL" id="SOEF01000037">
    <property type="protein sequence ID" value="TDX38294.1"/>
    <property type="molecule type" value="Genomic_DNA"/>
</dbReference>
<dbReference type="AlphaFoldDB" id="A0A1M7KT37"/>
<protein>
    <submittedName>
        <fullName evidence="3">dGTPase</fullName>
    </submittedName>
</protein>
<dbReference type="InterPro" id="IPR006674">
    <property type="entry name" value="HD_domain"/>
</dbReference>
<dbReference type="PANTHER" id="PTHR11373">
    <property type="entry name" value="DEOXYNUCLEOSIDE TRIPHOSPHATE TRIPHOSPHOHYDROLASE"/>
    <property type="match status" value="1"/>
</dbReference>
<comment type="caution">
    <text evidence="3">The sequence shown here is derived from an EMBL/GenBank/DDBJ whole genome shotgun (WGS) entry which is preliminary data.</text>
</comment>
<reference evidence="3 4" key="1">
    <citation type="submission" date="2019-03" db="EMBL/GenBank/DDBJ databases">
        <title>Subsurface microbial communities from deep shales in Ohio and West Virginia, USA.</title>
        <authorList>
            <person name="Wrighton K."/>
        </authorList>
    </citation>
    <scope>NUCLEOTIDE SEQUENCE [LARGE SCALE GENOMIC DNA]</scope>
    <source>
        <strain evidence="3 4">DSMZ 11287</strain>
    </source>
</reference>
<dbReference type="Proteomes" id="UP000295472">
    <property type="component" value="Unassembled WGS sequence"/>
</dbReference>
<sequence length="359" mass="41872">MSDGLFVKEDKVEWEIENLSDKATNSDSYASNRWIEEEDDIYRTSFQKDIERILYSNAFRRLRTKTQVLYDPLNQHNRTRLTHTIEVSQISRQISRALNLNEDLTEAIALGHDLGHTPFGHAGERVLNDKLEKIGGFSHNVQSVWVVERLYHGVKINGKIIPGLNLTYAVREGILKHTGVKTNLGELEKFNPENPPTMEGQVVRLSDSLAYLYHDIQDGIRNDFVTKDEIISTWENISGIENENWFHILIDDVIRFSNENDRVDFSPKLKEAYKSLKQIHKNKILRNPKVEEMDNKGAELVEQMFDLLKKHPELLPKTKSNNKKLKEFGLERVIIDYIQWLGDQIFEEVLNNHKRRLKK</sequence>
<dbReference type="GeneID" id="57013714"/>
<name>A0A1M7KT37_9FIRM</name>
<dbReference type="NCBIfam" id="TIGR01353">
    <property type="entry name" value="dGTP_triPase"/>
    <property type="match status" value="1"/>
</dbReference>
<evidence type="ECO:0000313" key="4">
    <source>
        <dbReference type="Proteomes" id="UP000295472"/>
    </source>
</evidence>
<gene>
    <name evidence="3" type="ORF">C7954_1378</name>
</gene>
<evidence type="ECO:0000313" key="3">
    <source>
        <dbReference type="EMBL" id="TDX38294.1"/>
    </source>
</evidence>
<dbReference type="Pfam" id="PF01966">
    <property type="entry name" value="HD"/>
    <property type="match status" value="1"/>
</dbReference>
<dbReference type="PROSITE" id="PS51831">
    <property type="entry name" value="HD"/>
    <property type="match status" value="1"/>
</dbReference>
<dbReference type="CDD" id="cd00077">
    <property type="entry name" value="HDc"/>
    <property type="match status" value="1"/>
</dbReference>
<accession>A0A1M7KT37</accession>
<dbReference type="SUPFAM" id="SSF109604">
    <property type="entry name" value="HD-domain/PDEase-like"/>
    <property type="match status" value="1"/>
</dbReference>
<dbReference type="InterPro" id="IPR006261">
    <property type="entry name" value="dGTPase"/>
</dbReference>
<dbReference type="InterPro" id="IPR050135">
    <property type="entry name" value="dGTPase-like"/>
</dbReference>
<dbReference type="OrthoDB" id="9803619at2"/>
<organism evidence="3 4">
    <name type="scientific">Halanaerobium congolense</name>
    <dbReference type="NCBI Taxonomy" id="54121"/>
    <lineage>
        <taxon>Bacteria</taxon>
        <taxon>Bacillati</taxon>
        <taxon>Bacillota</taxon>
        <taxon>Clostridia</taxon>
        <taxon>Halanaerobiales</taxon>
        <taxon>Halanaerobiaceae</taxon>
        <taxon>Halanaerobium</taxon>
    </lineage>
</organism>
<dbReference type="RefSeq" id="WP_073158127.1">
    <property type="nucleotide sequence ID" value="NZ_FNDF01000008.1"/>
</dbReference>
<dbReference type="InterPro" id="IPR003607">
    <property type="entry name" value="HD/PDEase_dom"/>
</dbReference>
<keyword evidence="1" id="KW-0378">Hydrolase</keyword>
<dbReference type="SMART" id="SM00471">
    <property type="entry name" value="HDc"/>
    <property type="match status" value="1"/>
</dbReference>
<dbReference type="Gene3D" id="1.10.3210.10">
    <property type="entry name" value="Hypothetical protein af1432"/>
    <property type="match status" value="1"/>
</dbReference>
<proteinExistence type="predicted"/>